<evidence type="ECO:0000313" key="2">
    <source>
        <dbReference type="Proteomes" id="UP000003505"/>
    </source>
</evidence>
<gene>
    <name evidence="1" type="ORF">SELSPUOL_01507</name>
</gene>
<dbReference type="EMBL" id="ACKP02000027">
    <property type="protein sequence ID" value="EEX77176.1"/>
    <property type="molecule type" value="Genomic_DNA"/>
</dbReference>
<organism evidence="1 2">
    <name type="scientific">Selenomonas sputigena (strain ATCC 35185 / DSM 20758 / CCUG 44933 / VPI D19B-28)</name>
    <dbReference type="NCBI Taxonomy" id="546271"/>
    <lineage>
        <taxon>Bacteria</taxon>
        <taxon>Bacillati</taxon>
        <taxon>Bacillota</taxon>
        <taxon>Negativicutes</taxon>
        <taxon>Selenomonadales</taxon>
        <taxon>Selenomonadaceae</taxon>
        <taxon>Selenomonas</taxon>
    </lineage>
</organism>
<protein>
    <submittedName>
        <fullName evidence="1">Uncharacterized protein</fullName>
    </submittedName>
</protein>
<comment type="caution">
    <text evidence="1">The sequence shown here is derived from an EMBL/GenBank/DDBJ whole genome shotgun (WGS) entry which is preliminary data.</text>
</comment>
<name>C9LVL3_SELS3</name>
<dbReference type="Proteomes" id="UP000003505">
    <property type="component" value="Unassembled WGS sequence"/>
</dbReference>
<accession>C9LVL3</accession>
<proteinExistence type="predicted"/>
<dbReference type="AlphaFoldDB" id="C9LVL3"/>
<sequence>MRRFEENRKTYPVFSPLRGFLLFILNMVFHICQTYPRSKPAGRR</sequence>
<evidence type="ECO:0000313" key="1">
    <source>
        <dbReference type="EMBL" id="EEX77176.1"/>
    </source>
</evidence>
<reference evidence="1 2" key="1">
    <citation type="submission" date="2009-09" db="EMBL/GenBank/DDBJ databases">
        <authorList>
            <person name="Weinstock G."/>
            <person name="Sodergren E."/>
            <person name="Clifton S."/>
            <person name="Fulton L."/>
            <person name="Fulton B."/>
            <person name="Courtney L."/>
            <person name="Fronick C."/>
            <person name="Harrison M."/>
            <person name="Strong C."/>
            <person name="Farmer C."/>
            <person name="Delahaunty K."/>
            <person name="Markovic C."/>
            <person name="Hall O."/>
            <person name="Minx P."/>
            <person name="Tomlinson C."/>
            <person name="Mitreva M."/>
            <person name="Nelson J."/>
            <person name="Hou S."/>
            <person name="Wollam A."/>
            <person name="Pepin K.H."/>
            <person name="Johnson M."/>
            <person name="Bhonagiri V."/>
            <person name="Nash W.E."/>
            <person name="Warren W."/>
            <person name="Chinwalla A."/>
            <person name="Mardis E.R."/>
            <person name="Wilson R.K."/>
        </authorList>
    </citation>
    <scope>NUCLEOTIDE SEQUENCE [LARGE SCALE GENOMIC DNA]</scope>
    <source>
        <strain evidence="2">ATCC 35185 / DSM 20758 / VPI D19B-28</strain>
    </source>
</reference>